<dbReference type="EC" id="2.7.1.26" evidence="1"/>
<keyword evidence="3" id="KW-0288">FMN</keyword>
<comment type="catalytic activity">
    <reaction evidence="7">
        <text>riboflavin + ATP = FMN + ADP + H(+)</text>
        <dbReference type="Rhea" id="RHEA:14357"/>
        <dbReference type="ChEBI" id="CHEBI:15378"/>
        <dbReference type="ChEBI" id="CHEBI:30616"/>
        <dbReference type="ChEBI" id="CHEBI:57986"/>
        <dbReference type="ChEBI" id="CHEBI:58210"/>
        <dbReference type="ChEBI" id="CHEBI:456216"/>
        <dbReference type="EC" id="2.7.1.26"/>
    </reaction>
</comment>
<evidence type="ECO:0000256" key="2">
    <source>
        <dbReference type="ARBA" id="ARBA00022630"/>
    </source>
</evidence>
<dbReference type="PANTHER" id="PTHR22749:SF6">
    <property type="entry name" value="RIBOFLAVIN KINASE"/>
    <property type="match status" value="1"/>
</dbReference>
<dbReference type="InterPro" id="IPR023465">
    <property type="entry name" value="Riboflavin_kinase_dom_sf"/>
</dbReference>
<evidence type="ECO:0000313" key="10">
    <source>
        <dbReference type="Proteomes" id="UP000178170"/>
    </source>
</evidence>
<comment type="caution">
    <text evidence="9">The sequence shown here is derived from an EMBL/GenBank/DDBJ whole genome shotgun (WGS) entry which is preliminary data.</text>
</comment>
<reference evidence="9 10" key="1">
    <citation type="journal article" date="2016" name="Nat. Commun.">
        <title>Thousands of microbial genomes shed light on interconnected biogeochemical processes in an aquifer system.</title>
        <authorList>
            <person name="Anantharaman K."/>
            <person name="Brown C.T."/>
            <person name="Hug L.A."/>
            <person name="Sharon I."/>
            <person name="Castelle C.J."/>
            <person name="Probst A.J."/>
            <person name="Thomas B.C."/>
            <person name="Singh A."/>
            <person name="Wilkins M.J."/>
            <person name="Karaoz U."/>
            <person name="Brodie E.L."/>
            <person name="Williams K.H."/>
            <person name="Hubbard S.S."/>
            <person name="Banfield J.F."/>
        </authorList>
    </citation>
    <scope>NUCLEOTIDE SEQUENCE [LARGE SCALE GENOMIC DNA]</scope>
</reference>
<dbReference type="SUPFAM" id="SSF82114">
    <property type="entry name" value="Riboflavin kinase-like"/>
    <property type="match status" value="1"/>
</dbReference>
<evidence type="ECO:0000256" key="6">
    <source>
        <dbReference type="ARBA" id="ARBA00022840"/>
    </source>
</evidence>
<evidence type="ECO:0000256" key="1">
    <source>
        <dbReference type="ARBA" id="ARBA00012105"/>
    </source>
</evidence>
<keyword evidence="4" id="KW-0808">Transferase</keyword>
<keyword evidence="5" id="KW-0547">Nucleotide-binding</keyword>
<dbReference type="SMART" id="SM00904">
    <property type="entry name" value="Flavokinase"/>
    <property type="match status" value="1"/>
</dbReference>
<name>A0A1G2QTY9_9BACT</name>
<evidence type="ECO:0000256" key="5">
    <source>
        <dbReference type="ARBA" id="ARBA00022741"/>
    </source>
</evidence>
<dbReference type="PANTHER" id="PTHR22749">
    <property type="entry name" value="RIBOFLAVIN KINASE/FMN ADENYLYLTRANSFERASE"/>
    <property type="match status" value="1"/>
</dbReference>
<evidence type="ECO:0000256" key="7">
    <source>
        <dbReference type="ARBA" id="ARBA00047880"/>
    </source>
</evidence>
<accession>A0A1G2QTY9</accession>
<keyword evidence="2" id="KW-0285">Flavoprotein</keyword>
<evidence type="ECO:0000259" key="8">
    <source>
        <dbReference type="SMART" id="SM00904"/>
    </source>
</evidence>
<sequence length="132" mass="14683">MKTDFTYSGTVQPGRGRGNALGFPTANLSCRIPDNTLAEGVYTALTRRGNDTFPSLAFFGAARTFGEHEKRLEVHILDFQGQLYGETLTVTLLEKMRGNIHFATEEELVAQMRQDEQEARSFFSTIACLQAS</sequence>
<dbReference type="GO" id="GO:0008531">
    <property type="term" value="F:riboflavin kinase activity"/>
    <property type="evidence" value="ECO:0007669"/>
    <property type="project" value="UniProtKB-EC"/>
</dbReference>
<dbReference type="InterPro" id="IPR015865">
    <property type="entry name" value="Riboflavin_kinase_bac/euk"/>
</dbReference>
<dbReference type="GO" id="GO:0009398">
    <property type="term" value="P:FMN biosynthetic process"/>
    <property type="evidence" value="ECO:0007669"/>
    <property type="project" value="TreeGrafter"/>
</dbReference>
<protein>
    <recommendedName>
        <fullName evidence="1">riboflavin kinase</fullName>
        <ecNumber evidence="1">2.7.1.26</ecNumber>
    </recommendedName>
</protein>
<dbReference type="InterPro" id="IPR023468">
    <property type="entry name" value="Riboflavin_kinase"/>
</dbReference>
<feature type="domain" description="Riboflavin kinase" evidence="8">
    <location>
        <begin position="1"/>
        <end position="124"/>
    </location>
</feature>
<dbReference type="Proteomes" id="UP000178170">
    <property type="component" value="Unassembled WGS sequence"/>
</dbReference>
<evidence type="ECO:0000256" key="4">
    <source>
        <dbReference type="ARBA" id="ARBA00022679"/>
    </source>
</evidence>
<proteinExistence type="predicted"/>
<evidence type="ECO:0000256" key="3">
    <source>
        <dbReference type="ARBA" id="ARBA00022643"/>
    </source>
</evidence>
<gene>
    <name evidence="9" type="ORF">A2843_01125</name>
</gene>
<dbReference type="GO" id="GO:0009231">
    <property type="term" value="P:riboflavin biosynthetic process"/>
    <property type="evidence" value="ECO:0007669"/>
    <property type="project" value="InterPro"/>
</dbReference>
<organism evidence="9 10">
    <name type="scientific">Candidatus Wildermuthbacteria bacterium RIFCSPHIGHO2_01_FULL_48_27b</name>
    <dbReference type="NCBI Taxonomy" id="1802447"/>
    <lineage>
        <taxon>Bacteria</taxon>
        <taxon>Candidatus Wildermuthiibacteriota</taxon>
    </lineage>
</organism>
<evidence type="ECO:0000313" key="9">
    <source>
        <dbReference type="EMBL" id="OHA63898.1"/>
    </source>
</evidence>
<keyword evidence="6" id="KW-0067">ATP-binding</keyword>
<dbReference type="EMBL" id="MHTS01000024">
    <property type="protein sequence ID" value="OHA63898.1"/>
    <property type="molecule type" value="Genomic_DNA"/>
</dbReference>
<dbReference type="Gene3D" id="2.40.30.30">
    <property type="entry name" value="Riboflavin kinase-like"/>
    <property type="match status" value="1"/>
</dbReference>
<dbReference type="Pfam" id="PF01687">
    <property type="entry name" value="Flavokinase"/>
    <property type="match status" value="1"/>
</dbReference>
<dbReference type="GO" id="GO:0005524">
    <property type="term" value="F:ATP binding"/>
    <property type="evidence" value="ECO:0007669"/>
    <property type="project" value="UniProtKB-KW"/>
</dbReference>
<dbReference type="AlphaFoldDB" id="A0A1G2QTY9"/>